<proteinExistence type="predicted"/>
<dbReference type="Pfam" id="PF00403">
    <property type="entry name" value="HMA"/>
    <property type="match status" value="2"/>
</dbReference>
<gene>
    <name evidence="3" type="ORF">BU14_0138s0042</name>
</gene>
<dbReference type="FunFam" id="3.30.70.100:FF:000001">
    <property type="entry name" value="ATPase copper transporting beta"/>
    <property type="match status" value="1"/>
</dbReference>
<reference evidence="3 4" key="1">
    <citation type="submission" date="2017-03" db="EMBL/GenBank/DDBJ databases">
        <title>WGS assembly of Porphyra umbilicalis.</title>
        <authorList>
            <person name="Brawley S.H."/>
            <person name="Blouin N.A."/>
            <person name="Ficko-Blean E."/>
            <person name="Wheeler G.L."/>
            <person name="Lohr M."/>
            <person name="Goodson H.V."/>
            <person name="Jenkins J.W."/>
            <person name="Blaby-Haas C.E."/>
            <person name="Helliwell K.E."/>
            <person name="Chan C."/>
            <person name="Marriage T."/>
            <person name="Bhattacharya D."/>
            <person name="Klein A.S."/>
            <person name="Badis Y."/>
            <person name="Brodie J."/>
            <person name="Cao Y."/>
            <person name="Collen J."/>
            <person name="Dittami S.M."/>
            <person name="Gachon C.M."/>
            <person name="Green B.R."/>
            <person name="Karpowicz S."/>
            <person name="Kim J.W."/>
            <person name="Kudahl U."/>
            <person name="Lin S."/>
            <person name="Michel G."/>
            <person name="Mittag M."/>
            <person name="Olson B.J."/>
            <person name="Pangilinan J."/>
            <person name="Peng Y."/>
            <person name="Qiu H."/>
            <person name="Shu S."/>
            <person name="Singer J.T."/>
            <person name="Smith A.G."/>
            <person name="Sprecher B.N."/>
            <person name="Wagner V."/>
            <person name="Wang W."/>
            <person name="Wang Z.-Y."/>
            <person name="Yan J."/>
            <person name="Yarish C."/>
            <person name="Zoeuner-Riek S."/>
            <person name="Zhuang Y."/>
            <person name="Zou Y."/>
            <person name="Lindquist E.A."/>
            <person name="Grimwood J."/>
            <person name="Barry K."/>
            <person name="Rokhsar D.S."/>
            <person name="Schmutz J."/>
            <person name="Stiller J.W."/>
            <person name="Grossman A.R."/>
            <person name="Prochnik S.E."/>
        </authorList>
    </citation>
    <scope>NUCLEOTIDE SEQUENCE [LARGE SCALE GENOMIC DNA]</scope>
    <source>
        <strain evidence="3">4086291</strain>
    </source>
</reference>
<dbReference type="PROSITE" id="PS01047">
    <property type="entry name" value="HMA_1"/>
    <property type="match status" value="2"/>
</dbReference>
<feature type="domain" description="HMA" evidence="2">
    <location>
        <begin position="89"/>
        <end position="156"/>
    </location>
</feature>
<organism evidence="3 4">
    <name type="scientific">Porphyra umbilicalis</name>
    <name type="common">Purple laver</name>
    <name type="synonym">Red alga</name>
    <dbReference type="NCBI Taxonomy" id="2786"/>
    <lineage>
        <taxon>Eukaryota</taxon>
        <taxon>Rhodophyta</taxon>
        <taxon>Bangiophyceae</taxon>
        <taxon>Bangiales</taxon>
        <taxon>Bangiaceae</taxon>
        <taxon>Porphyra</taxon>
    </lineage>
</organism>
<dbReference type="Gene3D" id="3.30.70.100">
    <property type="match status" value="2"/>
</dbReference>
<keyword evidence="4" id="KW-1185">Reference proteome</keyword>
<evidence type="ECO:0000256" key="1">
    <source>
        <dbReference type="ARBA" id="ARBA00022723"/>
    </source>
</evidence>
<sequence>MALPKVVCLDVHGMTCGSCVRGVTTALEGVPGVASASVRLDGGTAAGAGAATVTPAAGATVSPAALVAAVATAGMRAVVVPDGGAAAGSVVDLHVGGMTCGGCVRSITDVLTALDGVTSAEVSLEAKRATVTLASPGAVTVDALVAAVVGAGKEASPWVGGGVGKA</sequence>
<evidence type="ECO:0000259" key="2">
    <source>
        <dbReference type="PROSITE" id="PS50846"/>
    </source>
</evidence>
<dbReference type="Proteomes" id="UP000218209">
    <property type="component" value="Unassembled WGS sequence"/>
</dbReference>
<dbReference type="GO" id="GO:0046872">
    <property type="term" value="F:metal ion binding"/>
    <property type="evidence" value="ECO:0007669"/>
    <property type="project" value="UniProtKB-KW"/>
</dbReference>
<dbReference type="CDD" id="cd00371">
    <property type="entry name" value="HMA"/>
    <property type="match status" value="2"/>
</dbReference>
<dbReference type="AlphaFoldDB" id="A0A1X6PAE0"/>
<dbReference type="PROSITE" id="PS50846">
    <property type="entry name" value="HMA_2"/>
    <property type="match status" value="2"/>
</dbReference>
<dbReference type="InterPro" id="IPR006121">
    <property type="entry name" value="HMA_dom"/>
</dbReference>
<dbReference type="InterPro" id="IPR036163">
    <property type="entry name" value="HMA_dom_sf"/>
</dbReference>
<dbReference type="SUPFAM" id="SSF55008">
    <property type="entry name" value="HMA, heavy metal-associated domain"/>
    <property type="match status" value="2"/>
</dbReference>
<evidence type="ECO:0000313" key="4">
    <source>
        <dbReference type="Proteomes" id="UP000218209"/>
    </source>
</evidence>
<dbReference type="OrthoDB" id="666972at2759"/>
<feature type="domain" description="HMA" evidence="2">
    <location>
        <begin position="5"/>
        <end position="78"/>
    </location>
</feature>
<dbReference type="PANTHER" id="PTHR46594">
    <property type="entry name" value="P-TYPE CATION-TRANSPORTING ATPASE"/>
    <property type="match status" value="1"/>
</dbReference>
<name>A0A1X6PAE0_PORUM</name>
<evidence type="ECO:0000313" key="3">
    <source>
        <dbReference type="EMBL" id="OSX77696.1"/>
    </source>
</evidence>
<dbReference type="EMBL" id="KV918831">
    <property type="protein sequence ID" value="OSX77696.1"/>
    <property type="molecule type" value="Genomic_DNA"/>
</dbReference>
<keyword evidence="1" id="KW-0479">Metal-binding</keyword>
<accession>A0A1X6PAE0</accession>
<dbReference type="PANTHER" id="PTHR46594:SF4">
    <property type="entry name" value="P-TYPE CATION-TRANSPORTING ATPASE"/>
    <property type="match status" value="1"/>
</dbReference>
<protein>
    <recommendedName>
        <fullName evidence="2">HMA domain-containing protein</fullName>
    </recommendedName>
</protein>
<dbReference type="InterPro" id="IPR017969">
    <property type="entry name" value="Heavy-metal-associated_CS"/>
</dbReference>